<dbReference type="InterPro" id="IPR029045">
    <property type="entry name" value="ClpP/crotonase-like_dom_sf"/>
</dbReference>
<gene>
    <name evidence="3" type="ORF">CFRA_03790</name>
</gene>
<dbReference type="Gene3D" id="3.90.226.10">
    <property type="entry name" value="2-enoyl-CoA Hydratase, Chain A, domain 1"/>
    <property type="match status" value="1"/>
</dbReference>
<dbReference type="GO" id="GO:0006574">
    <property type="term" value="P:L-valine catabolic process"/>
    <property type="evidence" value="ECO:0007669"/>
    <property type="project" value="TreeGrafter"/>
</dbReference>
<keyword evidence="4" id="KW-1185">Reference proteome</keyword>
<evidence type="ECO:0000259" key="2">
    <source>
        <dbReference type="Pfam" id="PF16113"/>
    </source>
</evidence>
<protein>
    <submittedName>
        <fullName evidence="3">3-hydroxyisobutyryl-CoA hydrolase</fullName>
    </submittedName>
</protein>
<evidence type="ECO:0000313" key="3">
    <source>
        <dbReference type="EMBL" id="APT88544.1"/>
    </source>
</evidence>
<dbReference type="InterPro" id="IPR045004">
    <property type="entry name" value="ECH_dom"/>
</dbReference>
<dbReference type="STRING" id="1437875.CFRA_03790"/>
<dbReference type="AlphaFoldDB" id="A0A1L7CRQ9"/>
<name>A0A1L7CRQ9_9CORY</name>
<dbReference type="NCBIfam" id="NF004127">
    <property type="entry name" value="PRK05617.1"/>
    <property type="match status" value="1"/>
</dbReference>
<reference evidence="3 4" key="1">
    <citation type="submission" date="2014-08" db="EMBL/GenBank/DDBJ databases">
        <title>Complete genome sequence of Corynebacterium frankenforstense ST18(T) (=DSM 45800(T)), isolated from raw cow milk.</title>
        <authorList>
            <person name="Ruckert C."/>
            <person name="Albersmeier A."/>
            <person name="Winkler A."/>
            <person name="Lipski A."/>
            <person name="Kalinowski J."/>
        </authorList>
    </citation>
    <scope>NUCLEOTIDE SEQUENCE [LARGE SCALE GENOMIC DNA]</scope>
    <source>
        <strain evidence="3 4">ST18</strain>
    </source>
</reference>
<feature type="domain" description="Enoyl-CoA hydratase/isomerase" evidence="2">
    <location>
        <begin position="21"/>
        <end position="339"/>
    </location>
</feature>
<organism evidence="3 4">
    <name type="scientific">Corynebacterium frankenforstense DSM 45800</name>
    <dbReference type="NCBI Taxonomy" id="1437875"/>
    <lineage>
        <taxon>Bacteria</taxon>
        <taxon>Bacillati</taxon>
        <taxon>Actinomycetota</taxon>
        <taxon>Actinomycetes</taxon>
        <taxon>Mycobacteriales</taxon>
        <taxon>Corynebacteriaceae</taxon>
        <taxon>Corynebacterium</taxon>
    </lineage>
</organism>
<sequence length="345" mass="36138">MTDTTNASDAPVRCSLVESTGLIELNRPRALNSLNLEMVRGITAALDAWRDDAAVEQVLVVSTGPKAFCAGGDVRAAREGVLAGRDDEVEAFFAEEYAMNLAISEYPKPYVALLDGVTMGGGLGVSAHGSHVLATDRASASMPEMAIGFCTDVGMSRRFQELHRGRAMGAFLALTGFRLNAAEMAWTGLSTASLGAADADEVRAAVIAEGVDAAVARLAAQPAGENRLAGLALQISDAFSAGTWPAVLERLERPGNAQLRELVAELTAQASPSSLVATTLLFTANAEASLADALERERRLAAVLRARPDFVEGVRAVLVDKDREPAFAPAEVAEVDAVDFAPALT</sequence>
<dbReference type="Pfam" id="PF16113">
    <property type="entry name" value="ECH_2"/>
    <property type="match status" value="1"/>
</dbReference>
<dbReference type="GO" id="GO:0003860">
    <property type="term" value="F:3-hydroxyisobutyryl-CoA hydrolase activity"/>
    <property type="evidence" value="ECO:0007669"/>
    <property type="project" value="InterPro"/>
</dbReference>
<dbReference type="RefSeq" id="WP_075663518.1">
    <property type="nucleotide sequence ID" value="NZ_CP009247.1"/>
</dbReference>
<dbReference type="EMBL" id="CP009247">
    <property type="protein sequence ID" value="APT88544.1"/>
    <property type="molecule type" value="Genomic_DNA"/>
</dbReference>
<dbReference type="Proteomes" id="UP000185434">
    <property type="component" value="Chromosome"/>
</dbReference>
<evidence type="ECO:0000313" key="4">
    <source>
        <dbReference type="Proteomes" id="UP000185434"/>
    </source>
</evidence>
<dbReference type="KEGG" id="cfk:CFRA_03790"/>
<keyword evidence="1 3" id="KW-0378">Hydrolase</keyword>
<evidence type="ECO:0000256" key="1">
    <source>
        <dbReference type="ARBA" id="ARBA00022801"/>
    </source>
</evidence>
<dbReference type="SUPFAM" id="SSF52096">
    <property type="entry name" value="ClpP/crotonase"/>
    <property type="match status" value="1"/>
</dbReference>
<proteinExistence type="predicted"/>
<dbReference type="PANTHER" id="PTHR43176">
    <property type="entry name" value="3-HYDROXYISOBUTYRYL-COA HYDROLASE-RELATED"/>
    <property type="match status" value="1"/>
</dbReference>
<accession>A0A1L7CRQ9</accession>
<dbReference type="OrthoDB" id="9790967at2"/>
<dbReference type="CDD" id="cd06558">
    <property type="entry name" value="crotonase-like"/>
    <property type="match status" value="1"/>
</dbReference>
<dbReference type="InterPro" id="IPR032259">
    <property type="entry name" value="HIBYL-CoA-H"/>
</dbReference>
<dbReference type="PANTHER" id="PTHR43176:SF5">
    <property type="entry name" value="3-HYDROXYISOBUTYRYL-COA HYDROLASE-LIKE PROTEIN 4, MITOCHONDRIAL"/>
    <property type="match status" value="1"/>
</dbReference>